<name>A0A4D6MGZ1_VIGUN</name>
<keyword evidence="3" id="KW-1185">Reference proteome</keyword>
<dbReference type="EMBL" id="CP039351">
    <property type="protein sequence ID" value="QCE00693.1"/>
    <property type="molecule type" value="Genomic_DNA"/>
</dbReference>
<evidence type="ECO:0000313" key="2">
    <source>
        <dbReference type="EMBL" id="QCE00693.1"/>
    </source>
</evidence>
<evidence type="ECO:0000256" key="1">
    <source>
        <dbReference type="SAM" id="MobiDB-lite"/>
    </source>
</evidence>
<feature type="compositionally biased region" description="Basic residues" evidence="1">
    <location>
        <begin position="1"/>
        <end position="10"/>
    </location>
</feature>
<evidence type="ECO:0000313" key="3">
    <source>
        <dbReference type="Proteomes" id="UP000501690"/>
    </source>
</evidence>
<accession>A0A4D6MGZ1</accession>
<proteinExistence type="predicted"/>
<dbReference type="Proteomes" id="UP000501690">
    <property type="component" value="Linkage Group LG7"/>
</dbReference>
<dbReference type="AlphaFoldDB" id="A0A4D6MGZ1"/>
<protein>
    <submittedName>
        <fullName evidence="2">Uncharacterized protein</fullName>
    </submittedName>
</protein>
<gene>
    <name evidence="2" type="ORF">DEO72_LG7g1983</name>
</gene>
<organism evidence="2 3">
    <name type="scientific">Vigna unguiculata</name>
    <name type="common">Cowpea</name>
    <dbReference type="NCBI Taxonomy" id="3917"/>
    <lineage>
        <taxon>Eukaryota</taxon>
        <taxon>Viridiplantae</taxon>
        <taxon>Streptophyta</taxon>
        <taxon>Embryophyta</taxon>
        <taxon>Tracheophyta</taxon>
        <taxon>Spermatophyta</taxon>
        <taxon>Magnoliopsida</taxon>
        <taxon>eudicotyledons</taxon>
        <taxon>Gunneridae</taxon>
        <taxon>Pentapetalae</taxon>
        <taxon>rosids</taxon>
        <taxon>fabids</taxon>
        <taxon>Fabales</taxon>
        <taxon>Fabaceae</taxon>
        <taxon>Papilionoideae</taxon>
        <taxon>50 kb inversion clade</taxon>
        <taxon>NPAAA clade</taxon>
        <taxon>indigoferoid/millettioid clade</taxon>
        <taxon>Phaseoleae</taxon>
        <taxon>Vigna</taxon>
    </lineage>
</organism>
<reference evidence="2 3" key="1">
    <citation type="submission" date="2019-04" db="EMBL/GenBank/DDBJ databases">
        <title>An improved genome assembly and genetic linkage map for asparagus bean, Vigna unguiculata ssp. sesquipedialis.</title>
        <authorList>
            <person name="Xia Q."/>
            <person name="Zhang R."/>
            <person name="Dong Y."/>
        </authorList>
    </citation>
    <scope>NUCLEOTIDE SEQUENCE [LARGE SCALE GENOMIC DNA]</scope>
    <source>
        <tissue evidence="2">Leaf</tissue>
    </source>
</reference>
<feature type="region of interest" description="Disordered" evidence="1">
    <location>
        <begin position="364"/>
        <end position="383"/>
    </location>
</feature>
<sequence length="414" mass="46830">MAPKTKRLKKTASTQEPPVPPLVCLIPPQPYIPPPIPPTQQPHIPSMSTHPHVPPLMAPTPHPHIPPPMAPTSHPHVPPLVDTTQQPYAGHSYEPMEKQLHFFLQHVVVLLQIQSMFPLTLIVGQRFQSHTRMIVLTFERIYFISRHQKAKLHQNHLHQHHLLTCTAYTIIANHKQIGTCENHCYGSYTVTPGGVPKCEHSSQRPKTTKLVSQLLRRAIYLDPSVLATTSTLTPTTLANPSHNSRVPRVHPPFRATTQQMLFRARTQGIPRALTPILSHNSKDTFRATIQGTPAIPPLKHHQKPRRSHLQNQQHQYCCSKIALRGTRTAKRCPLPNRMEEHAVLTRGSMEELEEVRWWRDVGPRDAEDGGVMETRGRRRSGWSHDGAGVAGLRCWSAMVAAFRRERDVVAAVWQ</sequence>
<feature type="region of interest" description="Disordered" evidence="1">
    <location>
        <begin position="1"/>
        <end position="20"/>
    </location>
</feature>